<evidence type="ECO:0000313" key="3">
    <source>
        <dbReference type="Proteomes" id="UP001335648"/>
    </source>
</evidence>
<feature type="region of interest" description="Disordered" evidence="1">
    <location>
        <begin position="1"/>
        <end position="32"/>
    </location>
</feature>
<proteinExistence type="predicted"/>
<gene>
    <name evidence="2" type="ORF">CesoFtcFv8_005485</name>
</gene>
<sequence>MTDRLDKDRIKPRLPPPTRPERTRLSLSAPANTALDGADTQCILGVIGGSVSAKGTKTVLTKGEKSLNPPLSRSAAQNQRL</sequence>
<evidence type="ECO:0000256" key="1">
    <source>
        <dbReference type="SAM" id="MobiDB-lite"/>
    </source>
</evidence>
<name>A0AAN8CPP9_9TELE</name>
<dbReference type="AlphaFoldDB" id="A0AAN8CPP9"/>
<protein>
    <submittedName>
        <fullName evidence="2">Uncharacterized protein</fullName>
    </submittedName>
</protein>
<dbReference type="EMBL" id="JAULUE010002049">
    <property type="protein sequence ID" value="KAK5907664.1"/>
    <property type="molecule type" value="Genomic_DNA"/>
</dbReference>
<feature type="region of interest" description="Disordered" evidence="1">
    <location>
        <begin position="61"/>
        <end position="81"/>
    </location>
</feature>
<feature type="compositionally biased region" description="Polar residues" evidence="1">
    <location>
        <begin position="69"/>
        <end position="81"/>
    </location>
</feature>
<organism evidence="2 3">
    <name type="scientific">Champsocephalus esox</name>
    <name type="common">pike icefish</name>
    <dbReference type="NCBI Taxonomy" id="159716"/>
    <lineage>
        <taxon>Eukaryota</taxon>
        <taxon>Metazoa</taxon>
        <taxon>Chordata</taxon>
        <taxon>Craniata</taxon>
        <taxon>Vertebrata</taxon>
        <taxon>Euteleostomi</taxon>
        <taxon>Actinopterygii</taxon>
        <taxon>Neopterygii</taxon>
        <taxon>Teleostei</taxon>
        <taxon>Neoteleostei</taxon>
        <taxon>Acanthomorphata</taxon>
        <taxon>Eupercaria</taxon>
        <taxon>Perciformes</taxon>
        <taxon>Notothenioidei</taxon>
        <taxon>Channichthyidae</taxon>
        <taxon>Champsocephalus</taxon>
    </lineage>
</organism>
<keyword evidence="3" id="KW-1185">Reference proteome</keyword>
<accession>A0AAN8CPP9</accession>
<reference evidence="2 3" key="1">
    <citation type="journal article" date="2023" name="Mol. Biol. Evol.">
        <title>Genomics of Secondarily Temperate Adaptation in the Only Non-Antarctic Icefish.</title>
        <authorList>
            <person name="Rivera-Colon A.G."/>
            <person name="Rayamajhi N."/>
            <person name="Minhas B.F."/>
            <person name="Madrigal G."/>
            <person name="Bilyk K.T."/>
            <person name="Yoon V."/>
            <person name="Hune M."/>
            <person name="Gregory S."/>
            <person name="Cheng C.H.C."/>
            <person name="Catchen J.M."/>
        </authorList>
    </citation>
    <scope>NUCLEOTIDE SEQUENCE [LARGE SCALE GENOMIC DNA]</scope>
    <source>
        <strain evidence="2">JC2023a</strain>
    </source>
</reference>
<dbReference type="Proteomes" id="UP001335648">
    <property type="component" value="Unassembled WGS sequence"/>
</dbReference>
<evidence type="ECO:0000313" key="2">
    <source>
        <dbReference type="EMBL" id="KAK5907664.1"/>
    </source>
</evidence>
<feature type="compositionally biased region" description="Basic and acidic residues" evidence="1">
    <location>
        <begin position="1"/>
        <end position="11"/>
    </location>
</feature>
<comment type="caution">
    <text evidence="2">The sequence shown here is derived from an EMBL/GenBank/DDBJ whole genome shotgun (WGS) entry which is preliminary data.</text>
</comment>